<dbReference type="Proteomes" id="UP000005203">
    <property type="component" value="Linkage group LG9"/>
</dbReference>
<gene>
    <name evidence="3" type="primary">LOC113219002</name>
</gene>
<accession>A0A8B8H542</accession>
<keyword evidence="2" id="KW-1185">Reference proteome</keyword>
<name>A0A7M7MNU1_APIME</name>
<dbReference type="EnsemblMetazoa" id="XM_026442928">
    <property type="protein sequence ID" value="XP_026298713"/>
    <property type="gene ID" value="LOC113219002"/>
</dbReference>
<evidence type="ECO:0000313" key="3">
    <source>
        <dbReference type="RefSeq" id="XP_026298713.1"/>
    </source>
</evidence>
<organism evidence="1">
    <name type="scientific">Apis mellifera</name>
    <name type="common">Honeybee</name>
    <dbReference type="NCBI Taxonomy" id="7460"/>
    <lineage>
        <taxon>Eukaryota</taxon>
        <taxon>Metazoa</taxon>
        <taxon>Ecdysozoa</taxon>
        <taxon>Arthropoda</taxon>
        <taxon>Hexapoda</taxon>
        <taxon>Insecta</taxon>
        <taxon>Pterygota</taxon>
        <taxon>Neoptera</taxon>
        <taxon>Endopterygota</taxon>
        <taxon>Hymenoptera</taxon>
        <taxon>Apocrita</taxon>
        <taxon>Aculeata</taxon>
        <taxon>Apoidea</taxon>
        <taxon>Anthophila</taxon>
        <taxon>Apidae</taxon>
        <taxon>Apis</taxon>
    </lineage>
</organism>
<reference evidence="3" key="2">
    <citation type="submission" date="2025-04" db="UniProtKB">
        <authorList>
            <consortium name="RefSeq"/>
        </authorList>
    </citation>
    <scope>IDENTIFICATION</scope>
    <source>
        <strain evidence="3">DH4</strain>
        <tissue evidence="3">Whole body</tissue>
    </source>
</reference>
<evidence type="ECO:0000313" key="2">
    <source>
        <dbReference type="Proteomes" id="UP000005203"/>
    </source>
</evidence>
<proteinExistence type="predicted"/>
<reference evidence="1" key="1">
    <citation type="submission" date="2021-01" db="UniProtKB">
        <authorList>
            <consortium name="EnsemblMetazoa"/>
        </authorList>
    </citation>
    <scope>IDENTIFICATION</scope>
    <source>
        <strain evidence="1">DH4</strain>
    </source>
</reference>
<evidence type="ECO:0000313" key="1">
    <source>
        <dbReference type="EnsemblMetazoa" id="XP_026298713"/>
    </source>
</evidence>
<dbReference type="AlphaFoldDB" id="A0A7M7MNU1"/>
<sequence length="150" mass="17036">MDRTRRNALSITTTRKTDLSVRVSRFLNLLDCTTDDDDDDDGDEDDRVSQRPYHRSAAINTQQWTGTNKLKAFLDVDARSVATLYSPTASRALITELTIRGRHIEHRCAKANLTPVIATLKPLNDSVCVSYRCLCIISRHTCDYELSFKK</sequence>
<dbReference type="RefSeq" id="XP_026298713.1">
    <property type="nucleotide sequence ID" value="XM_026442928.1"/>
</dbReference>
<dbReference type="GeneID" id="113219002"/>
<accession>A0A7M7MNU1</accession>
<protein>
    <submittedName>
        <fullName evidence="3">Uncharacterized protein LOC113219002</fullName>
    </submittedName>
</protein>
<dbReference type="KEGG" id="ame:113219002"/>
<dbReference type="OrthoDB" id="10315933at2759"/>